<feature type="chain" id="PRO_5032360231" evidence="13">
    <location>
        <begin position="25"/>
        <end position="492"/>
    </location>
</feature>
<dbReference type="PANTHER" id="PTHR27009">
    <property type="entry name" value="RUST RESISTANCE KINASE LR10-RELATED"/>
    <property type="match status" value="1"/>
</dbReference>
<dbReference type="InterPro" id="IPR017441">
    <property type="entry name" value="Protein_kinase_ATP_BS"/>
</dbReference>
<evidence type="ECO:0000256" key="12">
    <source>
        <dbReference type="SAM" id="Phobius"/>
    </source>
</evidence>
<evidence type="ECO:0000256" key="13">
    <source>
        <dbReference type="SAM" id="SignalP"/>
    </source>
</evidence>
<feature type="domain" description="Protein kinase" evidence="14">
    <location>
        <begin position="313"/>
        <end position="492"/>
    </location>
</feature>
<feature type="transmembrane region" description="Helical" evidence="12">
    <location>
        <begin position="256"/>
        <end position="276"/>
    </location>
</feature>
<dbReference type="Proteomes" id="UP000623129">
    <property type="component" value="Unassembled WGS sequence"/>
</dbReference>
<dbReference type="Pfam" id="PF07714">
    <property type="entry name" value="PK_Tyr_Ser-Thr"/>
    <property type="match status" value="1"/>
</dbReference>
<evidence type="ECO:0000256" key="7">
    <source>
        <dbReference type="ARBA" id="ARBA00022840"/>
    </source>
</evidence>
<dbReference type="SMART" id="SM00219">
    <property type="entry name" value="TyrKc"/>
    <property type="match status" value="1"/>
</dbReference>
<keyword evidence="8 12" id="KW-1133">Transmembrane helix</keyword>
<dbReference type="EMBL" id="SWLB01000015">
    <property type="protein sequence ID" value="KAF3328883.1"/>
    <property type="molecule type" value="Genomic_DNA"/>
</dbReference>
<dbReference type="GO" id="GO:0004713">
    <property type="term" value="F:protein tyrosine kinase activity"/>
    <property type="evidence" value="ECO:0007669"/>
    <property type="project" value="InterPro"/>
</dbReference>
<evidence type="ECO:0000256" key="6">
    <source>
        <dbReference type="ARBA" id="ARBA00022741"/>
    </source>
</evidence>
<accession>A0A833R2D9</accession>
<dbReference type="Pfam" id="PF13947">
    <property type="entry name" value="GUB_WAK_bind"/>
    <property type="match status" value="1"/>
</dbReference>
<keyword evidence="15" id="KW-0418">Kinase</keyword>
<dbReference type="InterPro" id="IPR045874">
    <property type="entry name" value="LRK10/LRL21-25-like"/>
</dbReference>
<keyword evidence="9 12" id="KW-0472">Membrane</keyword>
<keyword evidence="6 11" id="KW-0547">Nucleotide-binding</keyword>
<dbReference type="InterPro" id="IPR032872">
    <property type="entry name" value="WAK_assoc_C"/>
</dbReference>
<dbReference type="PROSITE" id="PS50011">
    <property type="entry name" value="PROTEIN_KINASE_DOM"/>
    <property type="match status" value="1"/>
</dbReference>
<dbReference type="AlphaFoldDB" id="A0A833R2D9"/>
<dbReference type="GO" id="GO:0005524">
    <property type="term" value="F:ATP binding"/>
    <property type="evidence" value="ECO:0007669"/>
    <property type="project" value="UniProtKB-UniRule"/>
</dbReference>
<dbReference type="InterPro" id="IPR025287">
    <property type="entry name" value="WAK_GUB"/>
</dbReference>
<proteinExistence type="predicted"/>
<evidence type="ECO:0000256" key="4">
    <source>
        <dbReference type="ARBA" id="ARBA00022692"/>
    </source>
</evidence>
<evidence type="ECO:0000313" key="15">
    <source>
        <dbReference type="EMBL" id="KAF3328883.1"/>
    </source>
</evidence>
<dbReference type="GO" id="GO:0030247">
    <property type="term" value="F:polysaccharide binding"/>
    <property type="evidence" value="ECO:0007669"/>
    <property type="project" value="InterPro"/>
</dbReference>
<dbReference type="Pfam" id="PF14380">
    <property type="entry name" value="WAK_assoc"/>
    <property type="match status" value="1"/>
</dbReference>
<evidence type="ECO:0000256" key="11">
    <source>
        <dbReference type="PROSITE-ProRule" id="PRU10141"/>
    </source>
</evidence>
<evidence type="ECO:0000256" key="3">
    <source>
        <dbReference type="ARBA" id="ARBA00022679"/>
    </source>
</evidence>
<organism evidence="15 16">
    <name type="scientific">Carex littledalei</name>
    <dbReference type="NCBI Taxonomy" id="544730"/>
    <lineage>
        <taxon>Eukaryota</taxon>
        <taxon>Viridiplantae</taxon>
        <taxon>Streptophyta</taxon>
        <taxon>Embryophyta</taxon>
        <taxon>Tracheophyta</taxon>
        <taxon>Spermatophyta</taxon>
        <taxon>Magnoliopsida</taxon>
        <taxon>Liliopsida</taxon>
        <taxon>Poales</taxon>
        <taxon>Cyperaceae</taxon>
        <taxon>Cyperoideae</taxon>
        <taxon>Cariceae</taxon>
        <taxon>Carex</taxon>
        <taxon>Carex subgen. Euthyceras</taxon>
    </lineage>
</organism>
<feature type="binding site" evidence="11">
    <location>
        <position position="341"/>
    </location>
    <ligand>
        <name>ATP</name>
        <dbReference type="ChEBI" id="CHEBI:30616"/>
    </ligand>
</feature>
<feature type="signal peptide" evidence="13">
    <location>
        <begin position="1"/>
        <end position="24"/>
    </location>
</feature>
<keyword evidence="10" id="KW-0325">Glycoprotein</keyword>
<evidence type="ECO:0000256" key="9">
    <source>
        <dbReference type="ARBA" id="ARBA00023136"/>
    </source>
</evidence>
<dbReference type="InterPro" id="IPR011009">
    <property type="entry name" value="Kinase-like_dom_sf"/>
</dbReference>
<keyword evidence="15" id="KW-0675">Receptor</keyword>
<evidence type="ECO:0000259" key="14">
    <source>
        <dbReference type="PROSITE" id="PS50011"/>
    </source>
</evidence>
<comment type="caution">
    <text evidence="15">The sequence shown here is derived from an EMBL/GenBank/DDBJ whole genome shotgun (WGS) entry which is preliminary data.</text>
</comment>
<sequence>METILSSLEFIFMASLLLWRLTSADTPNMTDCEPKQCGNSTISYPFWINDQQPSYCGYSTLEISCSSSGKPVLVQSYDSAYYIKQLFYQNNSALLGDNIVDIITGNCSTPQFNVSLSFGPFVISNTNKLMKFFWNCATTPKLSSDFYSYSCGTNKSYVQIQNYTQGDSEDNKINCSISTVPFLGSNGGTVNQYLSLMKEGFLVTWTVASCSDCKASNGQCGFNSSNSMFMCICADGTYAMTCPDNPKQGSRARLEAGLLGSLGGAFFLVMVFLIFFKLRRNYNTQENIEKLLEQYGSLAPRRYKYSELKKITKSFRDKLGKGGFGTVYKGKQPDGRMVAVKFLHNSTSNGEEFLNEVVSIGRTSHVNVVSLLGFCIEGSKRALVYEYMSNSEVYFPHWIYDRVAEGSKIEACDVTNETEEIARKMALVGFWCTQTIPANRPSMGRVVEMLERSLSELELPPKPYLQSVDAISVQSMDSTAPSSNSEPSDGLR</sequence>
<evidence type="ECO:0000256" key="2">
    <source>
        <dbReference type="ARBA" id="ARBA00022527"/>
    </source>
</evidence>
<evidence type="ECO:0000256" key="8">
    <source>
        <dbReference type="ARBA" id="ARBA00022989"/>
    </source>
</evidence>
<evidence type="ECO:0000256" key="1">
    <source>
        <dbReference type="ARBA" id="ARBA00004479"/>
    </source>
</evidence>
<keyword evidence="7 11" id="KW-0067">ATP-binding</keyword>
<name>A0A833R2D9_9POAL</name>
<comment type="subcellular location">
    <subcellularLocation>
        <location evidence="1">Membrane</location>
        <topology evidence="1">Single-pass type I membrane protein</topology>
    </subcellularLocation>
</comment>
<dbReference type="GO" id="GO:0004674">
    <property type="term" value="F:protein serine/threonine kinase activity"/>
    <property type="evidence" value="ECO:0007669"/>
    <property type="project" value="UniProtKB-KW"/>
</dbReference>
<protein>
    <submittedName>
        <fullName evidence="15">Putative receptor-like protein kinase</fullName>
    </submittedName>
</protein>
<gene>
    <name evidence="15" type="ORF">FCM35_KLT05961</name>
</gene>
<dbReference type="SUPFAM" id="SSF56112">
    <property type="entry name" value="Protein kinase-like (PK-like)"/>
    <property type="match status" value="1"/>
</dbReference>
<evidence type="ECO:0000256" key="10">
    <source>
        <dbReference type="ARBA" id="ARBA00023180"/>
    </source>
</evidence>
<keyword evidence="2" id="KW-0723">Serine/threonine-protein kinase</keyword>
<keyword evidence="3" id="KW-0808">Transferase</keyword>
<evidence type="ECO:0000256" key="5">
    <source>
        <dbReference type="ARBA" id="ARBA00022729"/>
    </source>
</evidence>
<keyword evidence="5 13" id="KW-0732">Signal</keyword>
<evidence type="ECO:0000313" key="16">
    <source>
        <dbReference type="Proteomes" id="UP000623129"/>
    </source>
</evidence>
<dbReference type="InterPro" id="IPR001245">
    <property type="entry name" value="Ser-Thr/Tyr_kinase_cat_dom"/>
</dbReference>
<keyword evidence="4 12" id="KW-0812">Transmembrane</keyword>
<dbReference type="OrthoDB" id="4062651at2759"/>
<keyword evidence="16" id="KW-1185">Reference proteome</keyword>
<dbReference type="InterPro" id="IPR020635">
    <property type="entry name" value="Tyr_kinase_cat_dom"/>
</dbReference>
<dbReference type="FunFam" id="3.30.200.20:FF:000178">
    <property type="entry name" value="serine/threonine-protein kinase PBS1-like"/>
    <property type="match status" value="1"/>
</dbReference>
<dbReference type="GO" id="GO:0016020">
    <property type="term" value="C:membrane"/>
    <property type="evidence" value="ECO:0007669"/>
    <property type="project" value="UniProtKB-SubCell"/>
</dbReference>
<dbReference type="Gene3D" id="3.30.200.20">
    <property type="entry name" value="Phosphorylase Kinase, domain 1"/>
    <property type="match status" value="1"/>
</dbReference>
<dbReference type="InterPro" id="IPR000719">
    <property type="entry name" value="Prot_kinase_dom"/>
</dbReference>
<dbReference type="PROSITE" id="PS00107">
    <property type="entry name" value="PROTEIN_KINASE_ATP"/>
    <property type="match status" value="1"/>
</dbReference>
<reference evidence="15" key="1">
    <citation type="submission" date="2020-01" db="EMBL/GenBank/DDBJ databases">
        <title>Genome sequence of Kobresia littledalei, the first chromosome-level genome in the family Cyperaceae.</title>
        <authorList>
            <person name="Qu G."/>
        </authorList>
    </citation>
    <scope>NUCLEOTIDE SEQUENCE</scope>
    <source>
        <strain evidence="15">C.B.Clarke</strain>
        <tissue evidence="15">Leaf</tissue>
    </source>
</reference>